<dbReference type="InterPro" id="IPR044965">
    <property type="entry name" value="Glyco_hydro_17_plant"/>
</dbReference>
<evidence type="ECO:0000256" key="6">
    <source>
        <dbReference type="ARBA" id="ARBA00033335"/>
    </source>
</evidence>
<dbReference type="OrthoDB" id="941679at2759"/>
<comment type="similarity">
    <text evidence="2 8">Belongs to the glycosyl hydrolase 17 family.</text>
</comment>
<dbReference type="InterPro" id="IPR017853">
    <property type="entry name" value="GH"/>
</dbReference>
<accession>A0A5N6QYH4</accession>
<protein>
    <recommendedName>
        <fullName evidence="3">glucan endo-1,3-beta-D-glucosidase</fullName>
        <ecNumber evidence="3">3.2.1.39</ecNumber>
    </recommendedName>
    <alternativeName>
        <fullName evidence="6">(1-&gt;3)-beta-glucan endohydrolase</fullName>
    </alternativeName>
    <alternativeName>
        <fullName evidence="7">Beta-1,3-endoglucanase</fullName>
    </alternativeName>
</protein>
<proteinExistence type="inferred from homology"/>
<keyword evidence="5" id="KW-0326">Glycosidase</keyword>
<keyword evidence="10" id="KW-1185">Reference proteome</keyword>
<evidence type="ECO:0000256" key="8">
    <source>
        <dbReference type="RuleBase" id="RU004335"/>
    </source>
</evidence>
<dbReference type="EC" id="3.2.1.39" evidence="3"/>
<name>A0A5N6QYH4_9ROSI</name>
<evidence type="ECO:0000313" key="10">
    <source>
        <dbReference type="Proteomes" id="UP000327013"/>
    </source>
</evidence>
<evidence type="ECO:0000256" key="4">
    <source>
        <dbReference type="ARBA" id="ARBA00022801"/>
    </source>
</evidence>
<evidence type="ECO:0000256" key="5">
    <source>
        <dbReference type="ARBA" id="ARBA00023295"/>
    </source>
</evidence>
<evidence type="ECO:0000256" key="3">
    <source>
        <dbReference type="ARBA" id="ARBA00012780"/>
    </source>
</evidence>
<dbReference type="Pfam" id="PF00332">
    <property type="entry name" value="Glyco_hydro_17"/>
    <property type="match status" value="1"/>
</dbReference>
<dbReference type="PANTHER" id="PTHR32227">
    <property type="entry name" value="GLUCAN ENDO-1,3-BETA-GLUCOSIDASE BG1-RELATED-RELATED"/>
    <property type="match status" value="1"/>
</dbReference>
<dbReference type="EMBL" id="CM017323">
    <property type="protein sequence ID" value="KAE8022569.1"/>
    <property type="molecule type" value="Genomic_DNA"/>
</dbReference>
<evidence type="ECO:0000256" key="1">
    <source>
        <dbReference type="ARBA" id="ARBA00000382"/>
    </source>
</evidence>
<evidence type="ECO:0000256" key="2">
    <source>
        <dbReference type="ARBA" id="ARBA00008773"/>
    </source>
</evidence>
<gene>
    <name evidence="9" type="ORF">FH972_008359</name>
</gene>
<reference evidence="9 10" key="1">
    <citation type="submission" date="2019-06" db="EMBL/GenBank/DDBJ databases">
        <title>A chromosomal-level reference genome of Carpinus fangiana (Coryloideae, Betulaceae).</title>
        <authorList>
            <person name="Yang X."/>
            <person name="Wang Z."/>
            <person name="Zhang L."/>
            <person name="Hao G."/>
            <person name="Liu J."/>
            <person name="Yang Y."/>
        </authorList>
    </citation>
    <scope>NUCLEOTIDE SEQUENCE [LARGE SCALE GENOMIC DNA]</scope>
    <source>
        <strain evidence="9">Cfa_2016G</strain>
        <tissue evidence="9">Leaf</tissue>
    </source>
</reference>
<dbReference type="GO" id="GO:0042973">
    <property type="term" value="F:glucan endo-1,3-beta-D-glucosidase activity"/>
    <property type="evidence" value="ECO:0007669"/>
    <property type="project" value="UniProtKB-EC"/>
</dbReference>
<organism evidence="9 10">
    <name type="scientific">Carpinus fangiana</name>
    <dbReference type="NCBI Taxonomy" id="176857"/>
    <lineage>
        <taxon>Eukaryota</taxon>
        <taxon>Viridiplantae</taxon>
        <taxon>Streptophyta</taxon>
        <taxon>Embryophyta</taxon>
        <taxon>Tracheophyta</taxon>
        <taxon>Spermatophyta</taxon>
        <taxon>Magnoliopsida</taxon>
        <taxon>eudicotyledons</taxon>
        <taxon>Gunneridae</taxon>
        <taxon>Pentapetalae</taxon>
        <taxon>rosids</taxon>
        <taxon>fabids</taxon>
        <taxon>Fagales</taxon>
        <taxon>Betulaceae</taxon>
        <taxon>Carpinus</taxon>
    </lineage>
</organism>
<dbReference type="AlphaFoldDB" id="A0A5N6QYH4"/>
<dbReference type="GO" id="GO:0005975">
    <property type="term" value="P:carbohydrate metabolic process"/>
    <property type="evidence" value="ECO:0007669"/>
    <property type="project" value="InterPro"/>
</dbReference>
<keyword evidence="4" id="KW-0378">Hydrolase</keyword>
<dbReference type="SUPFAM" id="SSF51445">
    <property type="entry name" value="(Trans)glycosidases"/>
    <property type="match status" value="1"/>
</dbReference>
<evidence type="ECO:0000256" key="7">
    <source>
        <dbReference type="ARBA" id="ARBA00033417"/>
    </source>
</evidence>
<evidence type="ECO:0000313" key="9">
    <source>
        <dbReference type="EMBL" id="KAE8022569.1"/>
    </source>
</evidence>
<dbReference type="InterPro" id="IPR000490">
    <property type="entry name" value="Glyco_hydro_17"/>
</dbReference>
<comment type="catalytic activity">
    <reaction evidence="1">
        <text>Hydrolysis of (1-&gt;3)-beta-D-glucosidic linkages in (1-&gt;3)-beta-D-glucans.</text>
        <dbReference type="EC" id="3.2.1.39"/>
    </reaction>
</comment>
<dbReference type="Gene3D" id="3.20.20.80">
    <property type="entry name" value="Glycosidases"/>
    <property type="match status" value="1"/>
</dbReference>
<sequence>MDWPSKGDENKIGASMENAAAYNGNLVRRILTSGGTPLKRQANLTVCLFALFNENNKTNT</sequence>
<dbReference type="Proteomes" id="UP000327013">
    <property type="component" value="Chromosome 3"/>
</dbReference>